<dbReference type="InterPro" id="IPR003018">
    <property type="entry name" value="GAF"/>
</dbReference>
<reference evidence="3" key="1">
    <citation type="journal article" date="2015" name="Nature">
        <title>Complex archaea that bridge the gap between prokaryotes and eukaryotes.</title>
        <authorList>
            <person name="Spang A."/>
            <person name="Saw J.H."/>
            <person name="Jorgensen S.L."/>
            <person name="Zaremba-Niedzwiedzka K."/>
            <person name="Martijn J."/>
            <person name="Lind A.E."/>
            <person name="van Eijk R."/>
            <person name="Schleper C."/>
            <person name="Guy L."/>
            <person name="Ettema T.J."/>
        </authorList>
    </citation>
    <scope>NUCLEOTIDE SEQUENCE</scope>
</reference>
<evidence type="ECO:0008006" key="4">
    <source>
        <dbReference type="Google" id="ProtNLM"/>
    </source>
</evidence>
<dbReference type="InterPro" id="IPR000014">
    <property type="entry name" value="PAS"/>
</dbReference>
<dbReference type="Pfam" id="PF13185">
    <property type="entry name" value="GAF_2"/>
    <property type="match status" value="1"/>
</dbReference>
<name>A0A0F9MT53_9ZZZZ</name>
<dbReference type="NCBIfam" id="TIGR00229">
    <property type="entry name" value="sensory_box"/>
    <property type="match status" value="1"/>
</dbReference>
<gene>
    <name evidence="3" type="ORF">LCGC14_1051580</name>
</gene>
<evidence type="ECO:0000259" key="2">
    <source>
        <dbReference type="SMART" id="SM00091"/>
    </source>
</evidence>
<dbReference type="SUPFAM" id="SSF55785">
    <property type="entry name" value="PYP-like sensor domain (PAS domain)"/>
    <property type="match status" value="2"/>
</dbReference>
<dbReference type="InterPro" id="IPR035965">
    <property type="entry name" value="PAS-like_dom_sf"/>
</dbReference>
<evidence type="ECO:0000313" key="3">
    <source>
        <dbReference type="EMBL" id="KKN08949.1"/>
    </source>
</evidence>
<dbReference type="EMBL" id="LAZR01004400">
    <property type="protein sequence ID" value="KKN08949.1"/>
    <property type="molecule type" value="Genomic_DNA"/>
</dbReference>
<protein>
    <recommendedName>
        <fullName evidence="4">PAS domain-containing protein</fullName>
    </recommendedName>
</protein>
<feature type="domain" description="PAS" evidence="2">
    <location>
        <begin position="343"/>
        <end position="413"/>
    </location>
</feature>
<dbReference type="Pfam" id="PF13426">
    <property type="entry name" value="PAS_9"/>
    <property type="match status" value="2"/>
</dbReference>
<dbReference type="AlphaFoldDB" id="A0A0F9MT53"/>
<organism evidence="3">
    <name type="scientific">marine sediment metagenome</name>
    <dbReference type="NCBI Taxonomy" id="412755"/>
    <lineage>
        <taxon>unclassified sequences</taxon>
        <taxon>metagenomes</taxon>
        <taxon>ecological metagenomes</taxon>
    </lineage>
</organism>
<comment type="caution">
    <text evidence="3">The sequence shown here is derived from an EMBL/GenBank/DDBJ whole genome shotgun (WGS) entry which is preliminary data.</text>
</comment>
<dbReference type="InterPro" id="IPR029016">
    <property type="entry name" value="GAF-like_dom_sf"/>
</dbReference>
<sequence>FAQYIINLEDAYKAFDYEPKDFNANPQKLSEIKGFFSSYFETIKPAIKTLVMAENRYQVLFKAARDAIFIMNRDTGIILDINMEGEKLVEKTRQDIIGIEALKLDLFDEGLVDPNMVKHLIDQPPPIISRIKKSTGTHIYLEVSVNEIQLGDQYFIQYIFHDMTDIQSIEDKLTDQVKKTEMLNKIISIANQANNLSELLKKIRDSFIDLFDLKGCSIYLIDKPHNLARIKVHKGFPSYFILENSELDISKNPYDIVFNKGVALINNNFPEFIQKFFEGIEVNSTAIIPLFSKFEIIGSLIMAFNESKSLSPEEMELIVTIGLELGTAVERMLNKDELRQSEMQNTILLNHIPFSIFRISNEGVILDFKLDKKIEKIVDRVFSSKDIIGKHINEFLPREIAENAKIKVEQSIKENISSEMKFTLEVNKNRIIFHSNIVPLGNKEALVFLHNLTRIW</sequence>
<proteinExistence type="predicted"/>
<feature type="domain" description="GAF" evidence="1">
    <location>
        <begin position="195"/>
        <end position="339"/>
    </location>
</feature>
<feature type="non-terminal residue" evidence="3">
    <location>
        <position position="1"/>
    </location>
</feature>
<dbReference type="SMART" id="SM00091">
    <property type="entry name" value="PAS"/>
    <property type="match status" value="2"/>
</dbReference>
<dbReference type="SUPFAM" id="SSF55781">
    <property type="entry name" value="GAF domain-like"/>
    <property type="match status" value="1"/>
</dbReference>
<dbReference type="Gene3D" id="3.30.450.20">
    <property type="entry name" value="PAS domain"/>
    <property type="match status" value="2"/>
</dbReference>
<accession>A0A0F9MT53</accession>
<evidence type="ECO:0000259" key="1">
    <source>
        <dbReference type="SMART" id="SM00065"/>
    </source>
</evidence>
<dbReference type="Gene3D" id="3.30.450.40">
    <property type="match status" value="1"/>
</dbReference>
<feature type="domain" description="PAS" evidence="2">
    <location>
        <begin position="55"/>
        <end position="125"/>
    </location>
</feature>
<dbReference type="SMART" id="SM00065">
    <property type="entry name" value="GAF"/>
    <property type="match status" value="1"/>
</dbReference>